<gene>
    <name evidence="1" type="ORF">VNO77_00380</name>
</gene>
<name>A0AAN9MPX0_CANGL</name>
<dbReference type="AlphaFoldDB" id="A0AAN9MPX0"/>
<organism evidence="1 2">
    <name type="scientific">Canavalia gladiata</name>
    <name type="common">Sword bean</name>
    <name type="synonym">Dolichos gladiatus</name>
    <dbReference type="NCBI Taxonomy" id="3824"/>
    <lineage>
        <taxon>Eukaryota</taxon>
        <taxon>Viridiplantae</taxon>
        <taxon>Streptophyta</taxon>
        <taxon>Embryophyta</taxon>
        <taxon>Tracheophyta</taxon>
        <taxon>Spermatophyta</taxon>
        <taxon>Magnoliopsida</taxon>
        <taxon>eudicotyledons</taxon>
        <taxon>Gunneridae</taxon>
        <taxon>Pentapetalae</taxon>
        <taxon>rosids</taxon>
        <taxon>fabids</taxon>
        <taxon>Fabales</taxon>
        <taxon>Fabaceae</taxon>
        <taxon>Papilionoideae</taxon>
        <taxon>50 kb inversion clade</taxon>
        <taxon>NPAAA clade</taxon>
        <taxon>indigoferoid/millettioid clade</taxon>
        <taxon>Phaseoleae</taxon>
        <taxon>Canavalia</taxon>
    </lineage>
</organism>
<dbReference type="Proteomes" id="UP001367508">
    <property type="component" value="Unassembled WGS sequence"/>
</dbReference>
<proteinExistence type="predicted"/>
<dbReference type="EMBL" id="JAYMYQ010000001">
    <property type="protein sequence ID" value="KAK7358452.1"/>
    <property type="molecule type" value="Genomic_DNA"/>
</dbReference>
<sequence>MRKEDQSANIRNEKLENNRRMEKILGSNPWTVVCRKSVCRDPNGESHSISRTLKSCDPILLTDPKSTLLKLSFPSTCAAHNKKKSEPNSWEYLYYR</sequence>
<accession>A0AAN9MPX0</accession>
<protein>
    <submittedName>
        <fullName evidence="1">Uncharacterized protein</fullName>
    </submittedName>
</protein>
<evidence type="ECO:0000313" key="1">
    <source>
        <dbReference type="EMBL" id="KAK7358452.1"/>
    </source>
</evidence>
<keyword evidence="2" id="KW-1185">Reference proteome</keyword>
<reference evidence="1 2" key="1">
    <citation type="submission" date="2024-01" db="EMBL/GenBank/DDBJ databases">
        <title>The genomes of 5 underutilized Papilionoideae crops provide insights into root nodulation and disease resistanc.</title>
        <authorList>
            <person name="Jiang F."/>
        </authorList>
    </citation>
    <scope>NUCLEOTIDE SEQUENCE [LARGE SCALE GENOMIC DNA]</scope>
    <source>
        <strain evidence="1">LVBAO_FW01</strain>
        <tissue evidence="1">Leaves</tissue>
    </source>
</reference>
<comment type="caution">
    <text evidence="1">The sequence shown here is derived from an EMBL/GenBank/DDBJ whole genome shotgun (WGS) entry which is preliminary data.</text>
</comment>
<evidence type="ECO:0000313" key="2">
    <source>
        <dbReference type="Proteomes" id="UP001367508"/>
    </source>
</evidence>